<dbReference type="EMBL" id="CAAALY010128833">
    <property type="protein sequence ID" value="VEL31980.1"/>
    <property type="molecule type" value="Genomic_DNA"/>
</dbReference>
<keyword evidence="3" id="KW-1185">Reference proteome</keyword>
<evidence type="ECO:0000313" key="3">
    <source>
        <dbReference type="Proteomes" id="UP000784294"/>
    </source>
</evidence>
<accession>A0A3S5BNJ1</accession>
<name>A0A3S5BNJ1_9PLAT</name>
<proteinExistence type="predicted"/>
<dbReference type="AlphaFoldDB" id="A0A3S5BNJ1"/>
<sequence>MPVAQAYTRAPAGRHYSPRTCRQRRRATEPRQAGTPTARGRAETGQARSRTGGRADLFLLLQTRVTQKQQLASSPRACDRQAHNDRLIRPLPAALSCALCLPTWRFLSPPRLPPRPSSRLACPCKCCAARLCAHVCLCVRLSVRRICCLQRPSRLSVPFAASLFAFVSAPSSFAPSASSSSSSITCLPARPLARSPACSPACLLAYSIDPFACGRARLAGQLARLSRRRCSGLDAQPVRRPTRLGSCRLARPTARPPVRPPEDR</sequence>
<feature type="compositionally biased region" description="Pro residues" evidence="1">
    <location>
        <begin position="254"/>
        <end position="264"/>
    </location>
</feature>
<gene>
    <name evidence="2" type="ORF">PXEA_LOCUS25420</name>
</gene>
<evidence type="ECO:0000256" key="1">
    <source>
        <dbReference type="SAM" id="MobiDB-lite"/>
    </source>
</evidence>
<comment type="caution">
    <text evidence="2">The sequence shown here is derived from an EMBL/GenBank/DDBJ whole genome shotgun (WGS) entry which is preliminary data.</text>
</comment>
<feature type="region of interest" description="Disordered" evidence="1">
    <location>
        <begin position="1"/>
        <end position="50"/>
    </location>
</feature>
<organism evidence="2 3">
    <name type="scientific">Protopolystoma xenopodis</name>
    <dbReference type="NCBI Taxonomy" id="117903"/>
    <lineage>
        <taxon>Eukaryota</taxon>
        <taxon>Metazoa</taxon>
        <taxon>Spiralia</taxon>
        <taxon>Lophotrochozoa</taxon>
        <taxon>Platyhelminthes</taxon>
        <taxon>Monogenea</taxon>
        <taxon>Polyopisthocotylea</taxon>
        <taxon>Polystomatidea</taxon>
        <taxon>Polystomatidae</taxon>
        <taxon>Protopolystoma</taxon>
    </lineage>
</organism>
<evidence type="ECO:0000313" key="2">
    <source>
        <dbReference type="EMBL" id="VEL31980.1"/>
    </source>
</evidence>
<dbReference type="Proteomes" id="UP000784294">
    <property type="component" value="Unassembled WGS sequence"/>
</dbReference>
<feature type="region of interest" description="Disordered" evidence="1">
    <location>
        <begin position="244"/>
        <end position="264"/>
    </location>
</feature>
<protein>
    <submittedName>
        <fullName evidence="2">Uncharacterized protein</fullName>
    </submittedName>
</protein>
<reference evidence="2" key="1">
    <citation type="submission" date="2018-11" db="EMBL/GenBank/DDBJ databases">
        <authorList>
            <consortium name="Pathogen Informatics"/>
        </authorList>
    </citation>
    <scope>NUCLEOTIDE SEQUENCE</scope>
</reference>